<evidence type="ECO:0000256" key="1">
    <source>
        <dbReference type="SAM" id="Coils"/>
    </source>
</evidence>
<feature type="chain" id="PRO_5045591133" evidence="3">
    <location>
        <begin position="33"/>
        <end position="201"/>
    </location>
</feature>
<evidence type="ECO:0000313" key="4">
    <source>
        <dbReference type="EMBL" id="CAL5222692.1"/>
    </source>
</evidence>
<dbReference type="Proteomes" id="UP001497392">
    <property type="component" value="Unassembled WGS sequence"/>
</dbReference>
<feature type="compositionally biased region" description="Polar residues" evidence="2">
    <location>
        <begin position="38"/>
        <end position="56"/>
    </location>
</feature>
<feature type="signal peptide" evidence="3">
    <location>
        <begin position="1"/>
        <end position="32"/>
    </location>
</feature>
<organism evidence="4 5">
    <name type="scientific">Coccomyxa viridis</name>
    <dbReference type="NCBI Taxonomy" id="1274662"/>
    <lineage>
        <taxon>Eukaryota</taxon>
        <taxon>Viridiplantae</taxon>
        <taxon>Chlorophyta</taxon>
        <taxon>core chlorophytes</taxon>
        <taxon>Trebouxiophyceae</taxon>
        <taxon>Trebouxiophyceae incertae sedis</taxon>
        <taxon>Coccomyxaceae</taxon>
        <taxon>Coccomyxa</taxon>
    </lineage>
</organism>
<keyword evidence="3" id="KW-0732">Signal</keyword>
<dbReference type="EMBL" id="CAXHTA020000007">
    <property type="protein sequence ID" value="CAL5222692.1"/>
    <property type="molecule type" value="Genomic_DNA"/>
</dbReference>
<feature type="region of interest" description="Disordered" evidence="2">
    <location>
        <begin position="38"/>
        <end position="62"/>
    </location>
</feature>
<sequence length="201" mass="22082">MFFQTVPGSNPGISRPFIVGLVMLLLFLSMQTEWTPGNARQSAGKSISSPSGTTPSAAEARESMKEKVILDLSLNNERLERENARLKQHVLDLRRAARACGCDLNTTEADAAAAYPELGEVLGLATGEVAALAPAPDHAQIHRPERHRQHALGETPERRHRYRRLLRDRGNAIGHGCLPIGGRMPPSRFSWLFAARSSRCL</sequence>
<keyword evidence="1" id="KW-0175">Coiled coil</keyword>
<proteinExistence type="predicted"/>
<accession>A0ABP1FYU2</accession>
<protein>
    <submittedName>
        <fullName evidence="4">G5093 protein</fullName>
    </submittedName>
</protein>
<keyword evidence="5" id="KW-1185">Reference proteome</keyword>
<comment type="caution">
    <text evidence="4">The sequence shown here is derived from an EMBL/GenBank/DDBJ whole genome shotgun (WGS) entry which is preliminary data.</text>
</comment>
<evidence type="ECO:0000313" key="5">
    <source>
        <dbReference type="Proteomes" id="UP001497392"/>
    </source>
</evidence>
<evidence type="ECO:0000256" key="2">
    <source>
        <dbReference type="SAM" id="MobiDB-lite"/>
    </source>
</evidence>
<feature type="coiled-coil region" evidence="1">
    <location>
        <begin position="69"/>
        <end position="96"/>
    </location>
</feature>
<name>A0ABP1FYU2_9CHLO</name>
<evidence type="ECO:0000256" key="3">
    <source>
        <dbReference type="SAM" id="SignalP"/>
    </source>
</evidence>
<gene>
    <name evidence="4" type="primary">g5093</name>
    <name evidence="4" type="ORF">VP750_LOCUS4351</name>
</gene>
<reference evidence="4 5" key="1">
    <citation type="submission" date="2024-06" db="EMBL/GenBank/DDBJ databases">
        <authorList>
            <person name="Kraege A."/>
            <person name="Thomma B."/>
        </authorList>
    </citation>
    <scope>NUCLEOTIDE SEQUENCE [LARGE SCALE GENOMIC DNA]</scope>
</reference>